<evidence type="ECO:0008006" key="3">
    <source>
        <dbReference type="Google" id="ProtNLM"/>
    </source>
</evidence>
<dbReference type="KEGG" id="simp:C6571_05140"/>
<proteinExistence type="predicted"/>
<organism evidence="1 2">
    <name type="scientific">Simplicispira suum</name>
    <dbReference type="NCBI Taxonomy" id="2109915"/>
    <lineage>
        <taxon>Bacteria</taxon>
        <taxon>Pseudomonadati</taxon>
        <taxon>Pseudomonadota</taxon>
        <taxon>Betaproteobacteria</taxon>
        <taxon>Burkholderiales</taxon>
        <taxon>Comamonadaceae</taxon>
        <taxon>Simplicispira</taxon>
    </lineage>
</organism>
<evidence type="ECO:0000313" key="1">
    <source>
        <dbReference type="EMBL" id="AVO40752.1"/>
    </source>
</evidence>
<reference evidence="1 2" key="1">
    <citation type="submission" date="2018-03" db="EMBL/GenBank/DDBJ databases">
        <title>Genome sequencing of Simplicispira sp.</title>
        <authorList>
            <person name="Kim S.-J."/>
            <person name="Heo J."/>
            <person name="Kwon S.-W."/>
        </authorList>
    </citation>
    <scope>NUCLEOTIDE SEQUENCE [LARGE SCALE GENOMIC DNA]</scope>
    <source>
        <strain evidence="1 2">SC1-8</strain>
    </source>
</reference>
<dbReference type="EMBL" id="CP027669">
    <property type="protein sequence ID" value="AVO40752.1"/>
    <property type="molecule type" value="Genomic_DNA"/>
</dbReference>
<keyword evidence="2" id="KW-1185">Reference proteome</keyword>
<dbReference type="Proteomes" id="UP000239326">
    <property type="component" value="Chromosome"/>
</dbReference>
<sequence>MVEKGPRPAAYIFTATTCSACPDVFEKLRSFVMDAHRPVELAAVVVDVEGVRAVELGASRYLGLTRLYAFHGDETALRRSVDPQWTGALPYIVLLGRDGSVQRSLGAPDPAMLKKWLP</sequence>
<name>A0A2S0MXY7_9BURK</name>
<dbReference type="OrthoDB" id="5956088at2"/>
<dbReference type="AlphaFoldDB" id="A0A2S0MXY7"/>
<accession>A0A2S0MXY7</accession>
<protein>
    <recommendedName>
        <fullName evidence="3">Thioredoxin domain-containing protein</fullName>
    </recommendedName>
</protein>
<dbReference type="SUPFAM" id="SSF52833">
    <property type="entry name" value="Thioredoxin-like"/>
    <property type="match status" value="1"/>
</dbReference>
<dbReference type="RefSeq" id="WP_106445743.1">
    <property type="nucleotide sequence ID" value="NZ_CP027669.1"/>
</dbReference>
<gene>
    <name evidence="1" type="ORF">C6571_05140</name>
</gene>
<dbReference type="InterPro" id="IPR036249">
    <property type="entry name" value="Thioredoxin-like_sf"/>
</dbReference>
<evidence type="ECO:0000313" key="2">
    <source>
        <dbReference type="Proteomes" id="UP000239326"/>
    </source>
</evidence>